<evidence type="ECO:0000256" key="1">
    <source>
        <dbReference type="SAM" id="MobiDB-lite"/>
    </source>
</evidence>
<dbReference type="PATRIC" id="fig|251221.4.peg.2748"/>
<dbReference type="Proteomes" id="UP000000557">
    <property type="component" value="Chromosome"/>
</dbReference>
<dbReference type="EnsemblBacteria" id="BAC90662">
    <property type="protein sequence ID" value="BAC90662"/>
    <property type="gene ID" value="BAC90662"/>
</dbReference>
<accession>Q7NH16</accession>
<organism evidence="2 3">
    <name type="scientific">Gloeobacter violaceus (strain ATCC 29082 / PCC 7421)</name>
    <dbReference type="NCBI Taxonomy" id="251221"/>
    <lineage>
        <taxon>Bacteria</taxon>
        <taxon>Bacillati</taxon>
        <taxon>Cyanobacteriota</taxon>
        <taxon>Cyanophyceae</taxon>
        <taxon>Gloeobacterales</taxon>
        <taxon>Gloeobacteraceae</taxon>
        <taxon>Gloeobacter</taxon>
    </lineage>
</organism>
<evidence type="ECO:0000313" key="2">
    <source>
        <dbReference type="EMBL" id="BAC90662.1"/>
    </source>
</evidence>
<dbReference type="STRING" id="251221.gene:10760223"/>
<dbReference type="RefSeq" id="WP_011142715.1">
    <property type="nucleotide sequence ID" value="NC_005125.1"/>
</dbReference>
<gene>
    <name evidence="2" type="ordered locus">gll2721</name>
</gene>
<keyword evidence="3" id="KW-1185">Reference proteome</keyword>
<reference evidence="2 3" key="2">
    <citation type="journal article" date="2003" name="DNA Res.">
        <title>Complete genome structure of Gloeobacter violaceus PCC 7421, a cyanobacterium that lacks thylakoids (supplement).</title>
        <authorList>
            <person name="Nakamura Y."/>
            <person name="Kaneko T."/>
            <person name="Sato S."/>
            <person name="Mimuro M."/>
            <person name="Miyashita H."/>
            <person name="Tsuchiya T."/>
            <person name="Sasamoto S."/>
            <person name="Watanabe A."/>
            <person name="Kawashima K."/>
            <person name="Kishida Y."/>
            <person name="Kiyokawa C."/>
            <person name="Kohara M."/>
            <person name="Matsumoto M."/>
            <person name="Matsuno A."/>
            <person name="Nakazaki N."/>
            <person name="Shimpo S."/>
            <person name="Takeuchi C."/>
            <person name="Yamada M."/>
            <person name="Tabata S."/>
        </authorList>
    </citation>
    <scope>NUCLEOTIDE SEQUENCE [LARGE SCALE GENOMIC DNA]</scope>
    <source>
        <strain evidence="3">ATCC 29082 / PCC 7421</strain>
    </source>
</reference>
<dbReference type="EMBL" id="BA000045">
    <property type="protein sequence ID" value="BAC90662.1"/>
    <property type="molecule type" value="Genomic_DNA"/>
</dbReference>
<reference evidence="2 3" key="1">
    <citation type="journal article" date="2003" name="DNA Res.">
        <title>Complete genome structure of Gloeobacter violaceus PCC 7421, a cyanobacterium that lacks thylakoids.</title>
        <authorList>
            <person name="Nakamura Y."/>
            <person name="Kaneko T."/>
            <person name="Sato S."/>
            <person name="Mimuro M."/>
            <person name="Miyashita H."/>
            <person name="Tsuchiya T."/>
            <person name="Sasamoto S."/>
            <person name="Watanabe A."/>
            <person name="Kawashima K."/>
            <person name="Kishida Y."/>
            <person name="Kiyokawa C."/>
            <person name="Kohara M."/>
            <person name="Matsumoto M."/>
            <person name="Matsuno A."/>
            <person name="Nakazaki N."/>
            <person name="Shimpo S."/>
            <person name="Takeuchi C."/>
            <person name="Yamada M."/>
            <person name="Tabata S."/>
        </authorList>
    </citation>
    <scope>NUCLEOTIDE SEQUENCE [LARGE SCALE GENOMIC DNA]</scope>
    <source>
        <strain evidence="3">ATCC 29082 / PCC 7421</strain>
    </source>
</reference>
<feature type="region of interest" description="Disordered" evidence="1">
    <location>
        <begin position="267"/>
        <end position="304"/>
    </location>
</feature>
<protein>
    <submittedName>
        <fullName evidence="2">Gll2721 protein</fullName>
    </submittedName>
</protein>
<dbReference type="HOGENOM" id="CLU_622228_0_0_3"/>
<sequence length="377" mass="41117">MSNLPVSGEEQILAQGPLADCSDEQLVVGAGASPLHLCALHRRFDGLVRRLLAGVEPGRRREAHQQVWFAAFAELEAGAARPLPVAGWLERLAERPAENAPPVPGDVFLPAPLAWYLRRAWRELPAPMRLVLVFVEVERRSPEDIARFFSERQLPTHPVQVAIRYEQAQQKLLVGIPAPVRAVYLSEALDCLSLVPWLYPNTDEELAAFESWRREREEREQEQQPQSAAVLAPTRRPPRLPVWLGPAAVAAGLLAVGVVALQAPRPSANTPSSVPMVPPPVQQPPPLIGKSAAPSPPAAVSPPPPPWSGRTYLLVADPGPAGLAKLRRVDRGIFYRQHRGKPHVQVGLYSTREKAQPAAAKVAQLGFTSILTPAILP</sequence>
<name>Q7NH16_GLOVI</name>
<dbReference type="KEGG" id="gvi:gll2721"/>
<feature type="compositionally biased region" description="Pro residues" evidence="1">
    <location>
        <begin position="276"/>
        <end position="287"/>
    </location>
</feature>
<feature type="compositionally biased region" description="Pro residues" evidence="1">
    <location>
        <begin position="294"/>
        <end position="304"/>
    </location>
</feature>
<dbReference type="InParanoid" id="Q7NH16"/>
<proteinExistence type="predicted"/>
<dbReference type="AlphaFoldDB" id="Q7NH16"/>
<evidence type="ECO:0000313" key="3">
    <source>
        <dbReference type="Proteomes" id="UP000000557"/>
    </source>
</evidence>